<reference evidence="2 3" key="1">
    <citation type="journal article" date="2020" name="Nature">
        <title>Six reference-quality genomes reveal evolution of bat adaptations.</title>
        <authorList>
            <person name="Jebb D."/>
            <person name="Huang Z."/>
            <person name="Pippel M."/>
            <person name="Hughes G.M."/>
            <person name="Lavrichenko K."/>
            <person name="Devanna P."/>
            <person name="Winkler S."/>
            <person name="Jermiin L.S."/>
            <person name="Skirmuntt E.C."/>
            <person name="Katzourakis A."/>
            <person name="Burkitt-Gray L."/>
            <person name="Ray D.A."/>
            <person name="Sullivan K.A.M."/>
            <person name="Roscito J.G."/>
            <person name="Kirilenko B.M."/>
            <person name="Davalos L.M."/>
            <person name="Corthals A.P."/>
            <person name="Power M.L."/>
            <person name="Jones G."/>
            <person name="Ransome R.D."/>
            <person name="Dechmann D.K.N."/>
            <person name="Locatelli A.G."/>
            <person name="Puechmaille S.J."/>
            <person name="Fedrigo O."/>
            <person name="Jarvis E.D."/>
            <person name="Hiller M."/>
            <person name="Vernes S.C."/>
            <person name="Myers E.W."/>
            <person name="Teeling E.C."/>
        </authorList>
    </citation>
    <scope>NUCLEOTIDE SEQUENCE [LARGE SCALE GENOMIC DNA]</scope>
    <source>
        <strain evidence="2">MRhiFer1</strain>
        <tissue evidence="2">Lung</tissue>
    </source>
</reference>
<evidence type="ECO:0000313" key="3">
    <source>
        <dbReference type="Proteomes" id="UP000585614"/>
    </source>
</evidence>
<feature type="region of interest" description="Disordered" evidence="1">
    <location>
        <begin position="17"/>
        <end position="53"/>
    </location>
</feature>
<dbReference type="EMBL" id="JACAGC010000008">
    <property type="protein sequence ID" value="KAF6351599.1"/>
    <property type="molecule type" value="Genomic_DNA"/>
</dbReference>
<evidence type="ECO:0000256" key="1">
    <source>
        <dbReference type="SAM" id="MobiDB-lite"/>
    </source>
</evidence>
<dbReference type="Proteomes" id="UP000585614">
    <property type="component" value="Unassembled WGS sequence"/>
</dbReference>
<evidence type="ECO:0000313" key="2">
    <source>
        <dbReference type="EMBL" id="KAF6351599.1"/>
    </source>
</evidence>
<accession>A0A7J7XPL8</accession>
<protein>
    <submittedName>
        <fullName evidence="2">Uncharacterized protein</fullName>
    </submittedName>
</protein>
<name>A0A7J7XPL8_RHIFE</name>
<proteinExistence type="predicted"/>
<dbReference type="AlphaFoldDB" id="A0A7J7XPL8"/>
<organism evidence="2 3">
    <name type="scientific">Rhinolophus ferrumequinum</name>
    <name type="common">Greater horseshoe bat</name>
    <dbReference type="NCBI Taxonomy" id="59479"/>
    <lineage>
        <taxon>Eukaryota</taxon>
        <taxon>Metazoa</taxon>
        <taxon>Chordata</taxon>
        <taxon>Craniata</taxon>
        <taxon>Vertebrata</taxon>
        <taxon>Euteleostomi</taxon>
        <taxon>Mammalia</taxon>
        <taxon>Eutheria</taxon>
        <taxon>Laurasiatheria</taxon>
        <taxon>Chiroptera</taxon>
        <taxon>Yinpterochiroptera</taxon>
        <taxon>Rhinolophoidea</taxon>
        <taxon>Rhinolophidae</taxon>
        <taxon>Rhinolophinae</taxon>
        <taxon>Rhinolophus</taxon>
    </lineage>
</organism>
<feature type="compositionally biased region" description="Basic and acidic residues" evidence="1">
    <location>
        <begin position="26"/>
        <end position="46"/>
    </location>
</feature>
<comment type="caution">
    <text evidence="2">The sequence shown here is derived from an EMBL/GenBank/DDBJ whole genome shotgun (WGS) entry which is preliminary data.</text>
</comment>
<gene>
    <name evidence="2" type="ORF">mRhiFer1_010117</name>
</gene>
<sequence>MPKGINRGQSCLESVEGAKGSYHPLPHSEHLPRARERISEEREGKRKAATTAAEVDPQLQGLRLTMSRGKGTWVDRKQLNPVTIQDPYPTPTLPYREREWQAGAPETGFGGVESSLFFRETHRSISRTILLLPSAGIILPLAQTQVSLVVSLDGGVRTGFNLSLNGKWPSFSLRYFSYIPLPREMGTT</sequence>